<dbReference type="GO" id="GO:0035514">
    <property type="term" value="F:DNA demethylase activity"/>
    <property type="evidence" value="ECO:0007669"/>
    <property type="project" value="InterPro"/>
</dbReference>
<dbReference type="InterPro" id="IPR044811">
    <property type="entry name" value="DME/ROS1"/>
</dbReference>
<dbReference type="PANTHER" id="PTHR46213:SF13">
    <property type="entry name" value="DEMETER-LIKE PROTEIN 2-RELATED"/>
    <property type="match status" value="1"/>
</dbReference>
<dbReference type="Proteomes" id="UP001415857">
    <property type="component" value="Unassembled WGS sequence"/>
</dbReference>
<feature type="region of interest" description="Disordered" evidence="1">
    <location>
        <begin position="167"/>
        <end position="201"/>
    </location>
</feature>
<evidence type="ECO:0000313" key="2">
    <source>
        <dbReference type="EMBL" id="KAK9274961.1"/>
    </source>
</evidence>
<comment type="caution">
    <text evidence="2">The sequence shown here is derived from an EMBL/GenBank/DDBJ whole genome shotgun (WGS) entry which is preliminary data.</text>
</comment>
<feature type="region of interest" description="Disordered" evidence="1">
    <location>
        <begin position="224"/>
        <end position="303"/>
    </location>
</feature>
<dbReference type="PANTHER" id="PTHR46213">
    <property type="entry name" value="TRANSCRIPTIONAL ACTIVATOR DEMETER"/>
    <property type="match status" value="1"/>
</dbReference>
<feature type="compositionally biased region" description="Basic residues" evidence="1">
    <location>
        <begin position="180"/>
        <end position="189"/>
    </location>
</feature>
<sequence>MGDATKDATTISLHLFIILTPSPNLSLCLTPLSSVLSLPQTQLFHYQVVKALTPQIAGGRSQPPAGSCDHQTEKHKTFPFFPLLGKPECFPAPFYNLKSLKLYAGINKLQLQLAMEISQQHSKARGWVNSLLTIRITGMGGFHRATNAIAYAPIIYPIGDATTWTNSGCDPRGPPPYRKVLGRPKKARKKGIDEAPTGNAVRRRNSKVSCCRCRQYGHNTHTCKNAPASLRECGRGGGRPPLNRGGRDGDPIRGGRSQGMGRGGSGRGRGGIVDDMGSKGIGIGRAGMDEARGRGGRGSRGRQAMHGFRSTAATLDCQSGPSTQASTSRGGCLSLLKGSVVDSVVGVFLTQNVGDYLSSFAFVSLAARFPSQQVAEVYAIKTGNSLTA</sequence>
<proteinExistence type="predicted"/>
<dbReference type="GO" id="GO:0141166">
    <property type="term" value="P:chromosomal 5-methylcytosine DNA demethylation pathway"/>
    <property type="evidence" value="ECO:0007669"/>
    <property type="project" value="InterPro"/>
</dbReference>
<evidence type="ECO:0000256" key="1">
    <source>
        <dbReference type="SAM" id="MobiDB-lite"/>
    </source>
</evidence>
<organism evidence="2 3">
    <name type="scientific">Liquidambar formosana</name>
    <name type="common">Formosan gum</name>
    <dbReference type="NCBI Taxonomy" id="63359"/>
    <lineage>
        <taxon>Eukaryota</taxon>
        <taxon>Viridiplantae</taxon>
        <taxon>Streptophyta</taxon>
        <taxon>Embryophyta</taxon>
        <taxon>Tracheophyta</taxon>
        <taxon>Spermatophyta</taxon>
        <taxon>Magnoliopsida</taxon>
        <taxon>eudicotyledons</taxon>
        <taxon>Gunneridae</taxon>
        <taxon>Pentapetalae</taxon>
        <taxon>Saxifragales</taxon>
        <taxon>Altingiaceae</taxon>
        <taxon>Liquidambar</taxon>
    </lineage>
</organism>
<protein>
    <submittedName>
        <fullName evidence="2">Uncharacterized protein</fullName>
    </submittedName>
</protein>
<dbReference type="AlphaFoldDB" id="A0AAP0WPX6"/>
<gene>
    <name evidence="2" type="ORF">L1049_022218</name>
</gene>
<name>A0AAP0WPX6_LIQFO</name>
<dbReference type="GO" id="GO:0019104">
    <property type="term" value="F:DNA N-glycosylase activity"/>
    <property type="evidence" value="ECO:0007669"/>
    <property type="project" value="InterPro"/>
</dbReference>
<accession>A0AAP0WPX6</accession>
<feature type="compositionally biased region" description="Gly residues" evidence="1">
    <location>
        <begin position="256"/>
        <end position="271"/>
    </location>
</feature>
<evidence type="ECO:0000313" key="3">
    <source>
        <dbReference type="Proteomes" id="UP001415857"/>
    </source>
</evidence>
<dbReference type="EMBL" id="JBBPBK010000011">
    <property type="protein sequence ID" value="KAK9274961.1"/>
    <property type="molecule type" value="Genomic_DNA"/>
</dbReference>
<reference evidence="2 3" key="1">
    <citation type="journal article" date="2024" name="Plant J.">
        <title>Genome sequences and population genomics reveal climatic adaptation and genomic divergence between two closely related sweetgum species.</title>
        <authorList>
            <person name="Xu W.Q."/>
            <person name="Ren C.Q."/>
            <person name="Zhang X.Y."/>
            <person name="Comes H.P."/>
            <person name="Liu X.H."/>
            <person name="Li Y.G."/>
            <person name="Kettle C.J."/>
            <person name="Jalonen R."/>
            <person name="Gaisberger H."/>
            <person name="Ma Y.Z."/>
            <person name="Qiu Y.X."/>
        </authorList>
    </citation>
    <scope>NUCLEOTIDE SEQUENCE [LARGE SCALE GENOMIC DNA]</scope>
    <source>
        <strain evidence="2">Hangzhou</strain>
    </source>
</reference>
<keyword evidence="3" id="KW-1185">Reference proteome</keyword>